<evidence type="ECO:0000313" key="2">
    <source>
        <dbReference type="Proteomes" id="UP000831796"/>
    </source>
</evidence>
<sequence>MQAESNRSLLTAQLSPGDSTNGLMAGTYTLRDIRYSQGLFATDLTQPLTPSGARPSLRFYDFLHLKHFFDFMSPNRQARLRQRGARRLAADREFRLHYRLLMHDLLPSPEGYVLVAEIYTPHYTYNRYGFGFTSNSRNFDGYRTTHAIVCGFDRRGNLLWDNTFVLKDVENFHLQETVRIRPLPDGRRYALTYIDDHHIRYKIVDRTTASPNDLEVPVQTTLKPGIKEKSTSTSDTNMQAWYGSRFLAFGYQHVRAPNWSGRDVFFINTVDFD</sequence>
<accession>A0A8T9Q711</accession>
<dbReference type="AlphaFoldDB" id="A0A8T9Q711"/>
<dbReference type="KEGG" id="hcu:MUN79_27190"/>
<name>A0A8T9Q711_9BACT</name>
<keyword evidence="2" id="KW-1185">Reference proteome</keyword>
<protein>
    <submittedName>
        <fullName evidence="1">Uncharacterized protein</fullName>
    </submittedName>
</protein>
<dbReference type="EMBL" id="CP095046">
    <property type="protein sequence ID" value="UOQ72201.1"/>
    <property type="molecule type" value="Genomic_DNA"/>
</dbReference>
<gene>
    <name evidence="1" type="ORF">MUN79_27190</name>
</gene>
<dbReference type="Proteomes" id="UP000831796">
    <property type="component" value="Chromosome"/>
</dbReference>
<dbReference type="RefSeq" id="WP_244675594.1">
    <property type="nucleotide sequence ID" value="NZ_CP095046.1"/>
</dbReference>
<organism evidence="1 2">
    <name type="scientific">Hymenobacter cellulosilyticus</name>
    <dbReference type="NCBI Taxonomy" id="2932248"/>
    <lineage>
        <taxon>Bacteria</taxon>
        <taxon>Pseudomonadati</taxon>
        <taxon>Bacteroidota</taxon>
        <taxon>Cytophagia</taxon>
        <taxon>Cytophagales</taxon>
        <taxon>Hymenobacteraceae</taxon>
        <taxon>Hymenobacter</taxon>
    </lineage>
</organism>
<evidence type="ECO:0000313" key="1">
    <source>
        <dbReference type="EMBL" id="UOQ72201.1"/>
    </source>
</evidence>
<reference evidence="1" key="1">
    <citation type="submission" date="2022-04" db="EMBL/GenBank/DDBJ databases">
        <title>Hymenobacter sp. isolated from the air.</title>
        <authorList>
            <person name="Won M."/>
            <person name="Lee C.-M."/>
            <person name="Woen H.-Y."/>
            <person name="Kwon S.-W."/>
        </authorList>
    </citation>
    <scope>NUCLEOTIDE SEQUENCE</scope>
    <source>
        <strain evidence="1">5116S-3</strain>
    </source>
</reference>
<proteinExistence type="predicted"/>